<sequence length="29" mass="3268">MAYKQDSSYLIRRVHSAPSSSRALKTKVS</sequence>
<reference evidence="1" key="1">
    <citation type="submission" date="2014-05" db="EMBL/GenBank/DDBJ databases">
        <authorList>
            <person name="Chronopoulou M."/>
        </authorList>
    </citation>
    <scope>NUCLEOTIDE SEQUENCE</scope>
    <source>
        <tissue evidence="1">Whole organism</tissue>
    </source>
</reference>
<dbReference type="AlphaFoldDB" id="A0A0K2TX33"/>
<accession>A0A0K2TX33</accession>
<proteinExistence type="predicted"/>
<organism evidence="1">
    <name type="scientific">Lepeophtheirus salmonis</name>
    <name type="common">Salmon louse</name>
    <name type="synonym">Caligus salmonis</name>
    <dbReference type="NCBI Taxonomy" id="72036"/>
    <lineage>
        <taxon>Eukaryota</taxon>
        <taxon>Metazoa</taxon>
        <taxon>Ecdysozoa</taxon>
        <taxon>Arthropoda</taxon>
        <taxon>Crustacea</taxon>
        <taxon>Multicrustacea</taxon>
        <taxon>Hexanauplia</taxon>
        <taxon>Copepoda</taxon>
        <taxon>Siphonostomatoida</taxon>
        <taxon>Caligidae</taxon>
        <taxon>Lepeophtheirus</taxon>
    </lineage>
</organism>
<protein>
    <submittedName>
        <fullName evidence="1">Uncharacterized protein</fullName>
    </submittedName>
</protein>
<evidence type="ECO:0000313" key="1">
    <source>
        <dbReference type="EMBL" id="CDW29941.1"/>
    </source>
</evidence>
<name>A0A0K2TX33_LEPSM</name>
<dbReference type="EMBL" id="HACA01012580">
    <property type="protein sequence ID" value="CDW29941.1"/>
    <property type="molecule type" value="Transcribed_RNA"/>
</dbReference>